<dbReference type="Pfam" id="PF00561">
    <property type="entry name" value="Abhydrolase_1"/>
    <property type="match status" value="1"/>
</dbReference>
<dbReference type="EMBL" id="SIDB01000013">
    <property type="protein sequence ID" value="KAI3424123.1"/>
    <property type="molecule type" value="Genomic_DNA"/>
</dbReference>
<feature type="domain" description="AB hydrolase-1" evidence="2">
    <location>
        <begin position="460"/>
        <end position="521"/>
    </location>
</feature>
<feature type="region of interest" description="Disordered" evidence="1">
    <location>
        <begin position="315"/>
        <end position="350"/>
    </location>
</feature>
<name>A0A9D4TFA0_CHLVU</name>
<feature type="compositionally biased region" description="Low complexity" evidence="1">
    <location>
        <begin position="315"/>
        <end position="334"/>
    </location>
</feature>
<gene>
    <name evidence="3" type="ORF">D9Q98_009484</name>
</gene>
<protein>
    <recommendedName>
        <fullName evidence="2">AB hydrolase-1 domain-containing protein</fullName>
    </recommendedName>
</protein>
<dbReference type="PANTHER" id="PTHR37471">
    <property type="entry name" value="UNNAMED PRODUCT"/>
    <property type="match status" value="1"/>
</dbReference>
<feature type="region of interest" description="Disordered" evidence="1">
    <location>
        <begin position="367"/>
        <end position="394"/>
    </location>
</feature>
<evidence type="ECO:0000256" key="1">
    <source>
        <dbReference type="SAM" id="MobiDB-lite"/>
    </source>
</evidence>
<feature type="compositionally biased region" description="Low complexity" evidence="1">
    <location>
        <begin position="376"/>
        <end position="387"/>
    </location>
</feature>
<evidence type="ECO:0000313" key="4">
    <source>
        <dbReference type="Proteomes" id="UP001055712"/>
    </source>
</evidence>
<dbReference type="AlphaFoldDB" id="A0A9D4TFA0"/>
<dbReference type="OrthoDB" id="2017000at2759"/>
<organism evidence="3 4">
    <name type="scientific">Chlorella vulgaris</name>
    <name type="common">Green alga</name>
    <dbReference type="NCBI Taxonomy" id="3077"/>
    <lineage>
        <taxon>Eukaryota</taxon>
        <taxon>Viridiplantae</taxon>
        <taxon>Chlorophyta</taxon>
        <taxon>core chlorophytes</taxon>
        <taxon>Trebouxiophyceae</taxon>
        <taxon>Chlorellales</taxon>
        <taxon>Chlorellaceae</taxon>
        <taxon>Chlorella clade</taxon>
        <taxon>Chlorella</taxon>
    </lineage>
</organism>
<reference evidence="3" key="2">
    <citation type="submission" date="2020-11" db="EMBL/GenBank/DDBJ databases">
        <authorList>
            <person name="Cecchin M."/>
            <person name="Marcolungo L."/>
            <person name="Rossato M."/>
            <person name="Girolomoni L."/>
            <person name="Cosentino E."/>
            <person name="Cuine S."/>
            <person name="Li-Beisson Y."/>
            <person name="Delledonne M."/>
            <person name="Ballottari M."/>
        </authorList>
    </citation>
    <scope>NUCLEOTIDE SEQUENCE</scope>
    <source>
        <strain evidence="3">211/11P</strain>
        <tissue evidence="3">Whole cell</tissue>
    </source>
</reference>
<comment type="caution">
    <text evidence="3">The sequence shown here is derived from an EMBL/GenBank/DDBJ whole genome shotgun (WGS) entry which is preliminary data.</text>
</comment>
<dbReference type="Gene3D" id="3.40.50.1820">
    <property type="entry name" value="alpha/beta hydrolase"/>
    <property type="match status" value="1"/>
</dbReference>
<reference evidence="3" key="1">
    <citation type="journal article" date="2019" name="Plant J.">
        <title>Chlorella vulgaris genome assembly and annotation reveals the molecular basis for metabolic acclimation to high light conditions.</title>
        <authorList>
            <person name="Cecchin M."/>
            <person name="Marcolungo L."/>
            <person name="Rossato M."/>
            <person name="Girolomoni L."/>
            <person name="Cosentino E."/>
            <person name="Cuine S."/>
            <person name="Li-Beisson Y."/>
            <person name="Delledonne M."/>
            <person name="Ballottari M."/>
        </authorList>
    </citation>
    <scope>NUCLEOTIDE SEQUENCE</scope>
    <source>
        <strain evidence="3">211/11P</strain>
    </source>
</reference>
<dbReference type="Proteomes" id="UP001055712">
    <property type="component" value="Unassembled WGS sequence"/>
</dbReference>
<dbReference type="InterPro" id="IPR000073">
    <property type="entry name" value="AB_hydrolase_1"/>
</dbReference>
<dbReference type="InterPro" id="IPR029058">
    <property type="entry name" value="AB_hydrolase_fold"/>
</dbReference>
<feature type="region of interest" description="Disordered" evidence="1">
    <location>
        <begin position="220"/>
        <end position="249"/>
    </location>
</feature>
<accession>A0A9D4TFA0</accession>
<dbReference type="PANTHER" id="PTHR37471:SF1">
    <property type="entry name" value="AB HYDROLASE-1 DOMAIN-CONTAINING PROTEIN"/>
    <property type="match status" value="1"/>
</dbReference>
<evidence type="ECO:0000259" key="2">
    <source>
        <dbReference type="Pfam" id="PF00561"/>
    </source>
</evidence>
<evidence type="ECO:0000313" key="3">
    <source>
        <dbReference type="EMBL" id="KAI3424123.1"/>
    </source>
</evidence>
<dbReference type="SUPFAM" id="SSF53474">
    <property type="entry name" value="alpha/beta-Hydrolases"/>
    <property type="match status" value="1"/>
</dbReference>
<feature type="compositionally biased region" description="Low complexity" evidence="1">
    <location>
        <begin position="236"/>
        <end position="246"/>
    </location>
</feature>
<sequence length="641" mass="67954">MDAAWLGGLTAAATATWGGLAAHPGVRLAALCYIAVEGLWYGWSKLRTRHLSRLNEDSPDITHLAAHFERFLELRNVFCIRQFLSGWFLGAAPEAVLRGNVEEFVAYGFHCKLLQQLTEEDAAAVSRFVDRVEEAWGVTFEPGFNAGLPFMAHVWEPLRAHHKPLLLFAFTEALARTAHLLMLLMGFRPARQHGFTYWHSRPRSPAALDSAAAAAAALSPPMSPVLRRRSTGDTGAAQAAHKAPGAVHQAAEQALDATLSVTSAAAAVVAAQHPHGGPSPLSPRVHSAAGYEPALTAACSAPAASLDWGRQGSAAAAASGQTDGRATAAASATSPRRRNKGDSASDFHNGPLADAAAAAAAAAATQAGAPLPPLHTAPSASPADSAGSGAGGGELGAAAAAAREGSTRSDVPVVFLHGVGFGVLPYLHLVRGIQQACESTPVIMVEVPHVALRLCWEARGVDEAAHAIAALLARHGYRRVCVVGHSYGTFVASRLCQLHPQLVHSASLLDPVAMLTCYPQLLYNFIYREPSAANFTSVPGAVDMLRFLCSRDLAIAQAFCRKFHWSELMMWPQDLPRRSLVVLSGRDDLVPSELVMQHMKLTGHPGKVMHHPDLGHGGILLDPAWQAEFVANLRAMLLVPQ</sequence>
<keyword evidence="4" id="KW-1185">Reference proteome</keyword>
<proteinExistence type="predicted"/>